<feature type="compositionally biased region" description="Polar residues" evidence="1">
    <location>
        <begin position="104"/>
        <end position="116"/>
    </location>
</feature>
<dbReference type="Proteomes" id="UP000886523">
    <property type="component" value="Unassembled WGS sequence"/>
</dbReference>
<proteinExistence type="predicted"/>
<feature type="region of interest" description="Disordered" evidence="1">
    <location>
        <begin position="544"/>
        <end position="563"/>
    </location>
</feature>
<evidence type="ECO:0000313" key="3">
    <source>
        <dbReference type="Proteomes" id="UP000886523"/>
    </source>
</evidence>
<feature type="compositionally biased region" description="Polar residues" evidence="1">
    <location>
        <begin position="600"/>
        <end position="613"/>
    </location>
</feature>
<accession>A0A9P6AUT0</accession>
<dbReference type="EMBL" id="MU128988">
    <property type="protein sequence ID" value="KAF9512337.1"/>
    <property type="molecule type" value="Genomic_DNA"/>
</dbReference>
<reference evidence="2" key="1">
    <citation type="journal article" date="2020" name="Nat. Commun.">
        <title>Large-scale genome sequencing of mycorrhizal fungi provides insights into the early evolution of symbiotic traits.</title>
        <authorList>
            <person name="Miyauchi S."/>
            <person name="Kiss E."/>
            <person name="Kuo A."/>
            <person name="Drula E."/>
            <person name="Kohler A."/>
            <person name="Sanchez-Garcia M."/>
            <person name="Morin E."/>
            <person name="Andreopoulos B."/>
            <person name="Barry K.W."/>
            <person name="Bonito G."/>
            <person name="Buee M."/>
            <person name="Carver A."/>
            <person name="Chen C."/>
            <person name="Cichocki N."/>
            <person name="Clum A."/>
            <person name="Culley D."/>
            <person name="Crous P.W."/>
            <person name="Fauchery L."/>
            <person name="Girlanda M."/>
            <person name="Hayes R.D."/>
            <person name="Keri Z."/>
            <person name="LaButti K."/>
            <person name="Lipzen A."/>
            <person name="Lombard V."/>
            <person name="Magnuson J."/>
            <person name="Maillard F."/>
            <person name="Murat C."/>
            <person name="Nolan M."/>
            <person name="Ohm R.A."/>
            <person name="Pangilinan J."/>
            <person name="Pereira M.F."/>
            <person name="Perotto S."/>
            <person name="Peter M."/>
            <person name="Pfister S."/>
            <person name="Riley R."/>
            <person name="Sitrit Y."/>
            <person name="Stielow J.B."/>
            <person name="Szollosi G."/>
            <person name="Zifcakova L."/>
            <person name="Stursova M."/>
            <person name="Spatafora J.W."/>
            <person name="Tedersoo L."/>
            <person name="Vaario L.M."/>
            <person name="Yamada A."/>
            <person name="Yan M."/>
            <person name="Wang P."/>
            <person name="Xu J."/>
            <person name="Bruns T."/>
            <person name="Baldrian P."/>
            <person name="Vilgalys R."/>
            <person name="Dunand C."/>
            <person name="Henrissat B."/>
            <person name="Grigoriev I.V."/>
            <person name="Hibbett D."/>
            <person name="Nagy L.G."/>
            <person name="Martin F.M."/>
        </authorList>
    </citation>
    <scope>NUCLEOTIDE SEQUENCE</scope>
    <source>
        <strain evidence="2">UP504</strain>
    </source>
</reference>
<evidence type="ECO:0000313" key="2">
    <source>
        <dbReference type="EMBL" id="KAF9512337.1"/>
    </source>
</evidence>
<organism evidence="2 3">
    <name type="scientific">Hydnum rufescens UP504</name>
    <dbReference type="NCBI Taxonomy" id="1448309"/>
    <lineage>
        <taxon>Eukaryota</taxon>
        <taxon>Fungi</taxon>
        <taxon>Dikarya</taxon>
        <taxon>Basidiomycota</taxon>
        <taxon>Agaricomycotina</taxon>
        <taxon>Agaricomycetes</taxon>
        <taxon>Cantharellales</taxon>
        <taxon>Hydnaceae</taxon>
        <taxon>Hydnum</taxon>
    </lineage>
</organism>
<protein>
    <submittedName>
        <fullName evidence="2">Uncharacterized protein</fullName>
    </submittedName>
</protein>
<feature type="compositionally biased region" description="Pro residues" evidence="1">
    <location>
        <begin position="184"/>
        <end position="209"/>
    </location>
</feature>
<name>A0A9P6AUT0_9AGAM</name>
<feature type="compositionally biased region" description="Polar residues" evidence="1">
    <location>
        <begin position="1"/>
        <end position="18"/>
    </location>
</feature>
<feature type="region of interest" description="Disordered" evidence="1">
    <location>
        <begin position="570"/>
        <end position="621"/>
    </location>
</feature>
<feature type="compositionally biased region" description="Polar residues" evidence="1">
    <location>
        <begin position="141"/>
        <end position="181"/>
    </location>
</feature>
<sequence>MMNGQRTRSNPMLITQSPELEVSPKLSTLHSHHSNTRSTKALASKSRTKAPPKIGPKSRVPQKTRSIDPPETSSKSDEEDADPPTTLKDPKSRARIGAGPTVPQGESSVSQGARSDTQSRDGADDDATQRPLHLVIEIDSWSTHPSNPNSHVSVGQQGTPHQLSMSLSLQHRAESQSTQAHGFSPPPSSSRTSPSPPVLLPQSPPPPSFSSPHLTTQTTLDNTCNMDPDHVDDNEGMHLGGRFSAEQVAWAQNQCIEFLVDLDAKAKEWKRSPESVRRIALVAAPSKFQQNGNAWNAFQSSYCQSNPNLDSSVSASEYTSNVVRLAYLKLIKSFGGEDSDTWAAEATRLIVEHDGVKAAAAKQIAQSGGDITRIMSAQKEKWTHDMQWLAPWMCMRYLLWLATQTAVKGMLAALFKPYVEFSVFPWTNLAKILIEHKLVLRNFLPNAQFPNFGSEYSDHYGTSHWKALYFALQDTNPERKVTLSSLDDWPEGDASDIPLIVDHNGDVILSLKGARDAASKKVAGGSSGGGANGVTKKIRELSSDLRKGTKRAKGKQKSTLLSSAYINSESDNAVESDPSGPSKVHLGNELQPQPKPRPRFSNSQASPSVSGVTSAPPPPLIDLPRTDWRGVDLSYFDPALFDNTFNAYPGSVNGTMDRNADMIPLHQTSTLQHSDYPGTAQPDDLFGFSMGHQQGHVEIGMHDFGGPSTMSDGLNYENGVACMKFRNWGPIGAQLGLANMGYLAQLGPMAGGPP</sequence>
<feature type="region of interest" description="Disordered" evidence="1">
    <location>
        <begin position="1"/>
        <end position="129"/>
    </location>
</feature>
<gene>
    <name evidence="2" type="ORF">BS47DRAFT_1363241</name>
</gene>
<keyword evidence="3" id="KW-1185">Reference proteome</keyword>
<dbReference type="AlphaFoldDB" id="A0A9P6AUT0"/>
<evidence type="ECO:0000256" key="1">
    <source>
        <dbReference type="SAM" id="MobiDB-lite"/>
    </source>
</evidence>
<feature type="region of interest" description="Disordered" evidence="1">
    <location>
        <begin position="141"/>
        <end position="227"/>
    </location>
</feature>
<feature type="compositionally biased region" description="Polar residues" evidence="1">
    <location>
        <begin position="213"/>
        <end position="225"/>
    </location>
</feature>
<comment type="caution">
    <text evidence="2">The sequence shown here is derived from an EMBL/GenBank/DDBJ whole genome shotgun (WGS) entry which is preliminary data.</text>
</comment>